<sequence>MNTATTMTEAGTDRTTDDQAAAAAGGLAPEPLPTVAELRIPSWFFAFEAVLAGAFDVLRVFPSAWPGLVVLGLANAALSFTVLRSRLRLAKLMWRGKGTRKVALALLGLRVGVHLLLSAVGLAASSPLVHLALALVMSGLTITLLVFAQRTSLRALVADGRIAA</sequence>
<feature type="transmembrane region" description="Helical" evidence="2">
    <location>
        <begin position="103"/>
        <end position="122"/>
    </location>
</feature>
<reference evidence="4" key="1">
    <citation type="journal article" date="2019" name="Int. J. Syst. Evol. Microbiol.">
        <title>The Global Catalogue of Microorganisms (GCM) 10K type strain sequencing project: providing services to taxonomists for standard genome sequencing and annotation.</title>
        <authorList>
            <consortium name="The Broad Institute Genomics Platform"/>
            <consortium name="The Broad Institute Genome Sequencing Center for Infectious Disease"/>
            <person name="Wu L."/>
            <person name="Ma J."/>
        </authorList>
    </citation>
    <scope>NUCLEOTIDE SEQUENCE [LARGE SCALE GENOMIC DNA]</scope>
    <source>
        <strain evidence="4">CGMCC 1.12859</strain>
    </source>
</reference>
<evidence type="ECO:0000313" key="4">
    <source>
        <dbReference type="Proteomes" id="UP001596435"/>
    </source>
</evidence>
<keyword evidence="2" id="KW-0812">Transmembrane</keyword>
<evidence type="ECO:0000256" key="2">
    <source>
        <dbReference type="SAM" id="Phobius"/>
    </source>
</evidence>
<dbReference type="Proteomes" id="UP001596435">
    <property type="component" value="Unassembled WGS sequence"/>
</dbReference>
<gene>
    <name evidence="3" type="ORF">ACFQMG_09565</name>
</gene>
<organism evidence="3 4">
    <name type="scientific">Kitasatospora paranensis</name>
    <dbReference type="NCBI Taxonomy" id="258053"/>
    <lineage>
        <taxon>Bacteria</taxon>
        <taxon>Bacillati</taxon>
        <taxon>Actinomycetota</taxon>
        <taxon>Actinomycetes</taxon>
        <taxon>Kitasatosporales</taxon>
        <taxon>Streptomycetaceae</taxon>
        <taxon>Kitasatospora</taxon>
    </lineage>
</organism>
<keyword evidence="2" id="KW-1133">Transmembrane helix</keyword>
<evidence type="ECO:0000313" key="3">
    <source>
        <dbReference type="EMBL" id="MFC7179809.1"/>
    </source>
</evidence>
<comment type="caution">
    <text evidence="3">The sequence shown here is derived from an EMBL/GenBank/DDBJ whole genome shotgun (WGS) entry which is preliminary data.</text>
</comment>
<dbReference type="RefSeq" id="WP_345706596.1">
    <property type="nucleotide sequence ID" value="NZ_BAABKV010000001.1"/>
</dbReference>
<dbReference type="EMBL" id="JBHTAJ010000014">
    <property type="protein sequence ID" value="MFC7179809.1"/>
    <property type="molecule type" value="Genomic_DNA"/>
</dbReference>
<feature type="region of interest" description="Disordered" evidence="1">
    <location>
        <begin position="1"/>
        <end position="23"/>
    </location>
</feature>
<keyword evidence="4" id="KW-1185">Reference proteome</keyword>
<protein>
    <submittedName>
        <fullName evidence="3">Uncharacterized protein</fullName>
    </submittedName>
</protein>
<name>A0ABW2FRC0_9ACTN</name>
<proteinExistence type="predicted"/>
<feature type="transmembrane region" description="Helical" evidence="2">
    <location>
        <begin position="64"/>
        <end position="83"/>
    </location>
</feature>
<feature type="transmembrane region" description="Helical" evidence="2">
    <location>
        <begin position="128"/>
        <end position="148"/>
    </location>
</feature>
<evidence type="ECO:0000256" key="1">
    <source>
        <dbReference type="SAM" id="MobiDB-lite"/>
    </source>
</evidence>
<keyword evidence="2" id="KW-0472">Membrane</keyword>
<accession>A0ABW2FRC0</accession>